<dbReference type="GeneID" id="94192695"/>
<evidence type="ECO:0000313" key="2">
    <source>
        <dbReference type="EMBL" id="GIX61212.1"/>
    </source>
</evidence>
<dbReference type="Proteomes" id="UP001497744">
    <property type="component" value="Unassembled WGS sequence"/>
</dbReference>
<gene>
    <name evidence="2" type="ORF">BcabD6B2_06470</name>
</gene>
<keyword evidence="3" id="KW-1185">Reference proteome</keyword>
<dbReference type="AlphaFoldDB" id="A0AAV4LNM9"/>
<accession>A0AAV4LNM9</accession>
<dbReference type="EMBL" id="BPLF01000001">
    <property type="protein sequence ID" value="GIX61212.1"/>
    <property type="molecule type" value="Genomic_DNA"/>
</dbReference>
<protein>
    <submittedName>
        <fullName evidence="2">Variant erythrocyte surface antigen-1 family protein</fullName>
    </submittedName>
</protein>
<sequence>MTASDQKKLTDPPQNFKEAIDWVIKINELRKINDLAAALDALLNSDVGDVAVRVKGVYEKICEKFCEGCEKQYSSASALKCFLKKFQTFGPVKRPFNDAEKDIVRKCRDEFSSLKTSISTLAENLKKFLGWNGSNKFDGDGIILSSNPQYIFTYQSADWKSEEASDCAVILLAVAPMLFLGLGYIHWKCKDNGDWSHQKLGGTIPKHGNVNSLTFFTEKMGFNGVKFNDSKSHNAIVRLLDAFADLTKIMATALQKADKTAKERDIKSSNPKPNPYDFLHAIHNTATDSTPPTTSPLTSLYLLSYFYITYPLYKVRSSSPATPSFLGYSGTAALAGGAYGFNLGGLGTFMSALLA</sequence>
<keyword evidence="1" id="KW-0812">Transmembrane</keyword>
<proteinExistence type="predicted"/>
<comment type="caution">
    <text evidence="2">The sequence shown here is derived from an EMBL/GenBank/DDBJ whole genome shotgun (WGS) entry which is preliminary data.</text>
</comment>
<name>A0AAV4LNM9_BABCB</name>
<organism evidence="2 3">
    <name type="scientific">Babesia caballi</name>
    <dbReference type="NCBI Taxonomy" id="5871"/>
    <lineage>
        <taxon>Eukaryota</taxon>
        <taxon>Sar</taxon>
        <taxon>Alveolata</taxon>
        <taxon>Apicomplexa</taxon>
        <taxon>Aconoidasida</taxon>
        <taxon>Piroplasmida</taxon>
        <taxon>Babesiidae</taxon>
        <taxon>Babesia</taxon>
    </lineage>
</organism>
<dbReference type="RefSeq" id="XP_067713283.1">
    <property type="nucleotide sequence ID" value="XM_067857182.1"/>
</dbReference>
<reference evidence="2 3" key="1">
    <citation type="submission" date="2021-06" db="EMBL/GenBank/DDBJ databases">
        <title>Genome sequence of Babesia caballi.</title>
        <authorList>
            <person name="Yamagishi J."/>
            <person name="Kidaka T."/>
            <person name="Ochi A."/>
        </authorList>
    </citation>
    <scope>NUCLEOTIDE SEQUENCE [LARGE SCALE GENOMIC DNA]</scope>
    <source>
        <strain evidence="2">USDA-D6B2</strain>
    </source>
</reference>
<keyword evidence="1" id="KW-0472">Membrane</keyword>
<evidence type="ECO:0000313" key="3">
    <source>
        <dbReference type="Proteomes" id="UP001497744"/>
    </source>
</evidence>
<feature type="transmembrane region" description="Helical" evidence="1">
    <location>
        <begin position="167"/>
        <end position="187"/>
    </location>
</feature>
<keyword evidence="1" id="KW-1133">Transmembrane helix</keyword>
<evidence type="ECO:0000256" key="1">
    <source>
        <dbReference type="SAM" id="Phobius"/>
    </source>
</evidence>